<dbReference type="Pfam" id="PF13620">
    <property type="entry name" value="CarboxypepD_reg"/>
    <property type="match status" value="1"/>
</dbReference>
<comment type="caution">
    <text evidence="2">The sequence shown here is derived from an EMBL/GenBank/DDBJ whole genome shotgun (WGS) entry which is preliminary data.</text>
</comment>
<reference evidence="2 3" key="1">
    <citation type="submission" date="2018-08" db="EMBL/GenBank/DDBJ databases">
        <title>Chitinophagaceae sp. K23C18032701, a novel bacterium isolated from forest soil.</title>
        <authorList>
            <person name="Wang C."/>
        </authorList>
    </citation>
    <scope>NUCLEOTIDE SEQUENCE [LARGE SCALE GENOMIC DNA]</scope>
    <source>
        <strain evidence="2 3">K23C18032701</strain>
    </source>
</reference>
<gene>
    <name evidence="2" type="ORF">DXN05_00445</name>
</gene>
<sequence>MLQDSCLMLHCKLIDMFRVLSVVLLVMLTGAVWAQRGQVKGGVYAAGTREPVTGATVQLLTKDSVVRGMLLTDSTGHFQFSNLAPGSYRLTIQVMSYQEYTRNLVVKNNAPKTGDSIFLQPGYESLGAVTIVARRPKVVVKTDTTEFSASAVKVKKNGTVEDVFKKLPGVEVDKDGGIKAQGEAITQIYVDGKPFFGGDLKAVTQNFPADIIEKIQIIDKKSDQALATHVEDGQREKIINITLKKNRKRGLFGTDYIGYGTDKRYEGRSNTNFFNNDKKVSIVAAANNTGRVDNGTGTDDQSYYNTWNGITDIRQLKLNYANKIGQNFTFNTYAGYDYNRSKRMQSINRQNIFTDSTTNYLEDNNSTTINQNTYAGLYFEWKPDTLTFIRFNQNAAYGTSDYNFSSVFNSALPTKVQLNNGDRTNSNKSNTPNFNGQFSINRRFRESRRNIFFSFNNNINNTNSKTFNVSNNYYFPVNDSNYQQLLNQYGKITNRGTNLGTSVSYTEPLGKNSSLNFSYNLNYGASNVLKRTLDFNDTSLVYDIPNDTLSNHFDNRNYNHTAGVTYNYGNTKNGFGVGVRWQDALTMSKSLDSSNKYQQKFDGFAPAVNYWYSTKSTKFNIYYNFSLRAPQSGQLQPVVDNTNPLFIKTGNPDLKYSEIHTVKYYFNYYNAKKETGFNSNAQFSQVVDNIVNSNDFDNNTGVQISKPVNMDGAYNWNAWFSYFRPLKLGTDKLKWNVSLYANGNKTTSLLNSAENINQSTYAKLNTGFIYDTPEWIDLNANFAFSRQEGQYSLQPGLNNVSYFWSVNPNIRLNPTPTTEVTIDYDFRQTTGQSAGYNTSINMLNADVVQYFSKKRDIWLKLKGYDLLKQNVNIWRSTGDNYIQDTRANVLSRFLLLSLNIRLNKFTPPAENKGNEEGQGPVTL</sequence>
<evidence type="ECO:0000313" key="3">
    <source>
        <dbReference type="Proteomes" id="UP000261284"/>
    </source>
</evidence>
<dbReference type="InterPro" id="IPR013784">
    <property type="entry name" value="Carb-bd-like_fold"/>
</dbReference>
<accession>A0A3E1NNJ4</accession>
<keyword evidence="3" id="KW-1185">Reference proteome</keyword>
<organism evidence="2 3">
    <name type="scientific">Deminuibacter soli</name>
    <dbReference type="NCBI Taxonomy" id="2291815"/>
    <lineage>
        <taxon>Bacteria</taxon>
        <taxon>Pseudomonadati</taxon>
        <taxon>Bacteroidota</taxon>
        <taxon>Chitinophagia</taxon>
        <taxon>Chitinophagales</taxon>
        <taxon>Chitinophagaceae</taxon>
        <taxon>Deminuibacter</taxon>
    </lineage>
</organism>
<evidence type="ECO:0000313" key="2">
    <source>
        <dbReference type="EMBL" id="RFM29490.1"/>
    </source>
</evidence>
<dbReference type="Proteomes" id="UP000261284">
    <property type="component" value="Unassembled WGS sequence"/>
</dbReference>
<dbReference type="EMBL" id="QTJU01000001">
    <property type="protein sequence ID" value="RFM29490.1"/>
    <property type="molecule type" value="Genomic_DNA"/>
</dbReference>
<dbReference type="InterPro" id="IPR041700">
    <property type="entry name" value="OMP_b-brl_3"/>
</dbReference>
<proteinExistence type="predicted"/>
<dbReference type="AlphaFoldDB" id="A0A3E1NNJ4"/>
<protein>
    <recommendedName>
        <fullName evidence="1">Outer membrane protein beta-barrel domain-containing protein</fullName>
    </recommendedName>
</protein>
<dbReference type="GO" id="GO:0030246">
    <property type="term" value="F:carbohydrate binding"/>
    <property type="evidence" value="ECO:0007669"/>
    <property type="project" value="InterPro"/>
</dbReference>
<name>A0A3E1NNJ4_9BACT</name>
<dbReference type="Pfam" id="PF14905">
    <property type="entry name" value="OMP_b-brl_3"/>
    <property type="match status" value="1"/>
</dbReference>
<evidence type="ECO:0000259" key="1">
    <source>
        <dbReference type="Pfam" id="PF14905"/>
    </source>
</evidence>
<dbReference type="Gene3D" id="2.60.40.1120">
    <property type="entry name" value="Carboxypeptidase-like, regulatory domain"/>
    <property type="match status" value="1"/>
</dbReference>
<dbReference type="SUPFAM" id="SSF56935">
    <property type="entry name" value="Porins"/>
    <property type="match status" value="1"/>
</dbReference>
<feature type="domain" description="Outer membrane protein beta-barrel" evidence="1">
    <location>
        <begin position="443"/>
        <end position="746"/>
    </location>
</feature>
<dbReference type="SUPFAM" id="SSF49452">
    <property type="entry name" value="Starch-binding domain-like"/>
    <property type="match status" value="1"/>
</dbReference>